<name>A0ABT0QBK9_9FLAO</name>
<dbReference type="Gene3D" id="1.10.3680.10">
    <property type="entry name" value="TerB-like"/>
    <property type="match status" value="1"/>
</dbReference>
<protein>
    <submittedName>
        <fullName evidence="2">LETM1-related biofilm-associated protein</fullName>
    </submittedName>
</protein>
<dbReference type="Pfam" id="PF07766">
    <property type="entry name" value="LETM1_RBD"/>
    <property type="match status" value="1"/>
</dbReference>
<dbReference type="NCBIfam" id="NF040639">
    <property type="entry name" value="LETM1_rel_film"/>
    <property type="match status" value="1"/>
</dbReference>
<proteinExistence type="predicted"/>
<feature type="domain" description="Letm1 RBD" evidence="1">
    <location>
        <begin position="334"/>
        <end position="387"/>
    </location>
</feature>
<evidence type="ECO:0000313" key="3">
    <source>
        <dbReference type="Proteomes" id="UP001165381"/>
    </source>
</evidence>
<comment type="caution">
    <text evidence="2">The sequence shown here is derived from an EMBL/GenBank/DDBJ whole genome shotgun (WGS) entry which is preliminary data.</text>
</comment>
<dbReference type="InterPro" id="IPR033122">
    <property type="entry name" value="LETM1-like_RBD"/>
</dbReference>
<organism evidence="2 3">
    <name type="scientific">Jejuia spongiicola</name>
    <dbReference type="NCBI Taxonomy" id="2942207"/>
    <lineage>
        <taxon>Bacteria</taxon>
        <taxon>Pseudomonadati</taxon>
        <taxon>Bacteroidota</taxon>
        <taxon>Flavobacteriia</taxon>
        <taxon>Flavobacteriales</taxon>
        <taxon>Flavobacteriaceae</taxon>
        <taxon>Jejuia</taxon>
    </lineage>
</organism>
<gene>
    <name evidence="2" type="ORF">M3P09_05105</name>
</gene>
<dbReference type="RefSeq" id="WP_249972270.1">
    <property type="nucleotide sequence ID" value="NZ_JAMFLZ010000002.1"/>
</dbReference>
<dbReference type="Proteomes" id="UP001165381">
    <property type="component" value="Unassembled WGS sequence"/>
</dbReference>
<dbReference type="EMBL" id="JAMFLZ010000002">
    <property type="protein sequence ID" value="MCL6294360.1"/>
    <property type="molecule type" value="Genomic_DNA"/>
</dbReference>
<sequence length="390" mass="44859">MNPSAQGWIKKLLKEVTQNNSFLNYKEDEFYSALRTCGFIYGSNLSIVAQAFKNADLSEEELCKTNLCLTLLYAHKNSNSKLSFVDSVIDFYTSINEYKMSFFQELIGGKKSSEQLEKIIHKRIQIDDNIITKNFNYFIINALLFVDVLAYQEFLKNESISNEYIKNLEATIESISLDVLKSKSTINQYDDSLIKLFESSLRYQNNTYISYNNAINILKTPQEKQYILDLACMATWSDRAIDKDEQQFLIKLGNDLNVNTSQVNLSIESVNQFYTTHKDNIALLSSKNIVKSFYNNSSKMVTKLISRNSKRLYQELKDSKELMVLISQSTIRDLNKDEQKKVQEQLLDIFKSIPSLAIFLLPGGALLLPLVVKFIPKLLPSAFDDNRIEE</sequence>
<accession>A0ABT0QBK9</accession>
<dbReference type="SUPFAM" id="SSF158682">
    <property type="entry name" value="TerB-like"/>
    <property type="match status" value="1"/>
</dbReference>
<evidence type="ECO:0000259" key="1">
    <source>
        <dbReference type="Pfam" id="PF07766"/>
    </source>
</evidence>
<reference evidence="2" key="1">
    <citation type="submission" date="2022-05" db="EMBL/GenBank/DDBJ databases">
        <authorList>
            <person name="Park J.-S."/>
        </authorList>
    </citation>
    <scope>NUCLEOTIDE SEQUENCE</scope>
    <source>
        <strain evidence="2">2012CJ34-3</strain>
    </source>
</reference>
<evidence type="ECO:0000313" key="2">
    <source>
        <dbReference type="EMBL" id="MCL6294360.1"/>
    </source>
</evidence>
<keyword evidence="3" id="KW-1185">Reference proteome</keyword>
<dbReference type="InterPro" id="IPR029024">
    <property type="entry name" value="TerB-like"/>
</dbReference>